<feature type="transmembrane region" description="Helical" evidence="1">
    <location>
        <begin position="31"/>
        <end position="49"/>
    </location>
</feature>
<keyword evidence="1" id="KW-0472">Membrane</keyword>
<feature type="transmembrane region" description="Helical" evidence="1">
    <location>
        <begin position="56"/>
        <end position="71"/>
    </location>
</feature>
<reference evidence="3 4" key="1">
    <citation type="submission" date="2020-07" db="EMBL/GenBank/DDBJ databases">
        <title>Vallitalea guaymasensis genome.</title>
        <authorList>
            <person name="Postec A."/>
        </authorList>
    </citation>
    <scope>NUCLEOTIDE SEQUENCE [LARGE SCALE GENOMIC DNA]</scope>
    <source>
        <strain evidence="3 4">Ra1766G1</strain>
    </source>
</reference>
<dbReference type="PANTHER" id="PTHR40763:SF5">
    <property type="entry name" value="MEMBRANE PROTEIN"/>
    <property type="match status" value="1"/>
</dbReference>
<dbReference type="EMBL" id="CP058561">
    <property type="protein sequence ID" value="QUH27634.1"/>
    <property type="molecule type" value="Genomic_DNA"/>
</dbReference>
<protein>
    <recommendedName>
        <fullName evidence="2">LiaF transmembrane domain-containing protein</fullName>
    </recommendedName>
</protein>
<dbReference type="KEGG" id="vgu:HYG85_01375"/>
<organism evidence="3 4">
    <name type="scientific">Vallitalea guaymasensis</name>
    <dbReference type="NCBI Taxonomy" id="1185412"/>
    <lineage>
        <taxon>Bacteria</taxon>
        <taxon>Bacillati</taxon>
        <taxon>Bacillota</taxon>
        <taxon>Clostridia</taxon>
        <taxon>Lachnospirales</taxon>
        <taxon>Vallitaleaceae</taxon>
        <taxon>Vallitalea</taxon>
    </lineage>
</organism>
<evidence type="ECO:0000256" key="1">
    <source>
        <dbReference type="SAM" id="Phobius"/>
    </source>
</evidence>
<feature type="domain" description="LiaF transmembrane" evidence="2">
    <location>
        <begin position="6"/>
        <end position="106"/>
    </location>
</feature>
<name>A0A8J8M758_9FIRM</name>
<sequence>MKKRNLLGILIIAIGVVILLGRLDIIDSENIFGTYWPLILIAIGLVNLFDKYGSKTLASVLIIVGVIFQLKELNLKILEGINIGEFIFPAVVIIVGAWLIIPKKKRSNKKIYSDNILDTFCLFSGSDIINDSTDFQGGNLGTAFGGIDVDLRNANITENEPIIIDAFVAFGGIDIKVPMDWKVEVKGFPLFGGWDNKTKREMADSNKVLIVKSFVLFGGLGVEY</sequence>
<dbReference type="AlphaFoldDB" id="A0A8J8M758"/>
<keyword evidence="1" id="KW-1133">Transmembrane helix</keyword>
<dbReference type="Proteomes" id="UP000677305">
    <property type="component" value="Chromosome"/>
</dbReference>
<dbReference type="InterPro" id="IPR054331">
    <property type="entry name" value="LiaF_TM"/>
</dbReference>
<evidence type="ECO:0000313" key="3">
    <source>
        <dbReference type="EMBL" id="QUH27634.1"/>
    </source>
</evidence>
<evidence type="ECO:0000313" key="4">
    <source>
        <dbReference type="Proteomes" id="UP000677305"/>
    </source>
</evidence>
<evidence type="ECO:0000259" key="2">
    <source>
        <dbReference type="Pfam" id="PF22570"/>
    </source>
</evidence>
<feature type="transmembrane region" description="Helical" evidence="1">
    <location>
        <begin position="7"/>
        <end position="25"/>
    </location>
</feature>
<dbReference type="Pfam" id="PF22570">
    <property type="entry name" value="LiaF-TM"/>
    <property type="match status" value="1"/>
</dbReference>
<accession>A0A8J8M758</accession>
<proteinExistence type="predicted"/>
<dbReference type="RefSeq" id="WP_212691962.1">
    <property type="nucleotide sequence ID" value="NZ_CP058561.1"/>
</dbReference>
<keyword evidence="4" id="KW-1185">Reference proteome</keyword>
<feature type="transmembrane region" description="Helical" evidence="1">
    <location>
        <begin position="83"/>
        <end position="101"/>
    </location>
</feature>
<dbReference type="PANTHER" id="PTHR40763">
    <property type="entry name" value="MEMBRANE PROTEIN-RELATED"/>
    <property type="match status" value="1"/>
</dbReference>
<keyword evidence="1" id="KW-0812">Transmembrane</keyword>
<gene>
    <name evidence="3" type="ORF">HYG85_01375</name>
</gene>